<dbReference type="SUPFAM" id="SSF55124">
    <property type="entry name" value="Nitrite/Sulfite reductase N-terminal domain-like"/>
    <property type="match status" value="2"/>
</dbReference>
<sequence length="438" mass="43953">MSPRPPVRRGACPAFLAPMETGDGLILRLVPAEGAISPGQLRGLARAATALGNGMMEITARGSLQVRGLTAETVAPLQDAVLALGITPRLGLAIDISPLSGLDPREIADARPLARLIREGTAGLAGKLGPKVSVVVDGGGAIGLSGHKADVRLIAVRSGADARWSATIGGGMQELLAEQEAATRALDALSRIAALGHRARATDLPGCTSTPLANSGDGGIPSTPLGTFPLVEGRFACGIGLPFGAGVADLFASLADAADEAGARDLRPATERVLLATGLDADGAHAFAAEARRLGCLTAPDDPRAFIAACPGAPACVCAHFPARDLAAGVADALAPLLDGTVTVHLSGCAKGCAHPAPATLTFVGMDEGIALVHEGAPSGARGPVIAVEALAATLATLAVTSRAPGETGRGLLARMQEVGLLAGLWVREGNDRPMVKT</sequence>
<keyword evidence="1" id="KW-0004">4Fe-4S</keyword>
<dbReference type="Gene3D" id="3.90.480.10">
    <property type="entry name" value="Sulfite Reductase Hemoprotein,Domain 2"/>
    <property type="match status" value="1"/>
</dbReference>
<evidence type="ECO:0000313" key="9">
    <source>
        <dbReference type="Proteomes" id="UP000305131"/>
    </source>
</evidence>
<dbReference type="PANTHER" id="PTHR32439">
    <property type="entry name" value="FERREDOXIN--NITRITE REDUCTASE, CHLOROPLASTIC"/>
    <property type="match status" value="1"/>
</dbReference>
<dbReference type="GO" id="GO:0046872">
    <property type="term" value="F:metal ion binding"/>
    <property type="evidence" value="ECO:0007669"/>
    <property type="project" value="UniProtKB-KW"/>
</dbReference>
<evidence type="ECO:0000256" key="4">
    <source>
        <dbReference type="ARBA" id="ARBA00023002"/>
    </source>
</evidence>
<evidence type="ECO:0000256" key="6">
    <source>
        <dbReference type="ARBA" id="ARBA00023014"/>
    </source>
</evidence>
<accession>A0A6C1KDB3</accession>
<dbReference type="OrthoDB" id="7459360at2"/>
<protein>
    <submittedName>
        <fullName evidence="8">Precorrin-3B synthase</fullName>
        <ecNumber evidence="8">1.14.13.83</ecNumber>
    </submittedName>
</protein>
<dbReference type="InterPro" id="IPR045854">
    <property type="entry name" value="NO2/SO3_Rdtase_4Fe4S_sf"/>
</dbReference>
<dbReference type="GO" id="GO:0051539">
    <property type="term" value="F:4 iron, 4 sulfur cluster binding"/>
    <property type="evidence" value="ECO:0007669"/>
    <property type="project" value="UniProtKB-KW"/>
</dbReference>
<dbReference type="InterPro" id="IPR051329">
    <property type="entry name" value="NIR_SIR_4Fe-4S"/>
</dbReference>
<gene>
    <name evidence="8" type="primary">cobG</name>
    <name evidence="8" type="ORF">FBQ73_18920</name>
</gene>
<dbReference type="SUPFAM" id="SSF56014">
    <property type="entry name" value="Nitrite and sulphite reductase 4Fe-4S domain-like"/>
    <property type="match status" value="2"/>
</dbReference>
<keyword evidence="5" id="KW-0408">Iron</keyword>
<comment type="caution">
    <text evidence="8">The sequence shown here is derived from an EMBL/GenBank/DDBJ whole genome shotgun (WGS) entry which is preliminary data.</text>
</comment>
<keyword evidence="3" id="KW-0479">Metal-binding</keyword>
<dbReference type="InterPro" id="IPR005117">
    <property type="entry name" value="NiRdtase/SiRdtase_haem-b_fer"/>
</dbReference>
<evidence type="ECO:0000256" key="2">
    <source>
        <dbReference type="ARBA" id="ARBA00022617"/>
    </source>
</evidence>
<dbReference type="AlphaFoldDB" id="A0A6C1KDB3"/>
<dbReference type="Proteomes" id="UP000305131">
    <property type="component" value="Unassembled WGS sequence"/>
</dbReference>
<organism evidence="8 9">
    <name type="scientific">Xanthobacter autotrophicus</name>
    <dbReference type="NCBI Taxonomy" id="280"/>
    <lineage>
        <taxon>Bacteria</taxon>
        <taxon>Pseudomonadati</taxon>
        <taxon>Pseudomonadota</taxon>
        <taxon>Alphaproteobacteria</taxon>
        <taxon>Hyphomicrobiales</taxon>
        <taxon>Xanthobacteraceae</taxon>
        <taxon>Xanthobacter</taxon>
    </lineage>
</organism>
<dbReference type="Pfam" id="PF03460">
    <property type="entry name" value="NIR_SIR_ferr"/>
    <property type="match status" value="1"/>
</dbReference>
<keyword evidence="4 8" id="KW-0560">Oxidoreductase</keyword>
<dbReference type="InterPro" id="IPR036136">
    <property type="entry name" value="Nit/Sulf_reduc_fer-like_dom_sf"/>
</dbReference>
<evidence type="ECO:0000256" key="1">
    <source>
        <dbReference type="ARBA" id="ARBA00022485"/>
    </source>
</evidence>
<evidence type="ECO:0000259" key="7">
    <source>
        <dbReference type="Pfam" id="PF03460"/>
    </source>
</evidence>
<keyword evidence="6" id="KW-0411">Iron-sulfur</keyword>
<dbReference type="EC" id="1.14.13.83" evidence="8"/>
<evidence type="ECO:0000256" key="5">
    <source>
        <dbReference type="ARBA" id="ARBA00023004"/>
    </source>
</evidence>
<feature type="domain" description="Nitrite/Sulfite reductase ferredoxin-like" evidence="7">
    <location>
        <begin position="18"/>
        <end position="83"/>
    </location>
</feature>
<dbReference type="GeneID" id="95775526"/>
<keyword evidence="2" id="KW-0349">Heme</keyword>
<evidence type="ECO:0000256" key="3">
    <source>
        <dbReference type="ARBA" id="ARBA00022723"/>
    </source>
</evidence>
<dbReference type="Gene3D" id="3.30.413.10">
    <property type="entry name" value="Sulfite Reductase Hemoprotein, domain 1"/>
    <property type="match status" value="2"/>
</dbReference>
<dbReference type="RefSeq" id="WP_138401037.1">
    <property type="nucleotide sequence ID" value="NZ_JBAFVI010000006.1"/>
</dbReference>
<proteinExistence type="predicted"/>
<dbReference type="GO" id="GO:0043818">
    <property type="term" value="F:precorrin-3B synthase activity"/>
    <property type="evidence" value="ECO:0007669"/>
    <property type="project" value="UniProtKB-EC"/>
</dbReference>
<name>A0A6C1KDB3_XANAU</name>
<dbReference type="EMBL" id="VAUP01000037">
    <property type="protein sequence ID" value="TLX41527.1"/>
    <property type="molecule type" value="Genomic_DNA"/>
</dbReference>
<dbReference type="PANTHER" id="PTHR32439:SF9">
    <property type="entry name" value="BLR3264 PROTEIN"/>
    <property type="match status" value="1"/>
</dbReference>
<evidence type="ECO:0000313" key="8">
    <source>
        <dbReference type="EMBL" id="TLX41527.1"/>
    </source>
</evidence>
<reference evidence="8 9" key="1">
    <citation type="submission" date="2019-05" db="EMBL/GenBank/DDBJ databases">
        <authorList>
            <person name="Zhou X."/>
        </authorList>
    </citation>
    <scope>NUCLEOTIDE SEQUENCE [LARGE SCALE GENOMIC DNA]</scope>
    <source>
        <strain evidence="8 9">DSM 432</strain>
    </source>
</reference>
<dbReference type="NCBIfam" id="TIGR02435">
    <property type="entry name" value="CobG"/>
    <property type="match status" value="1"/>
</dbReference>
<dbReference type="InterPro" id="IPR012798">
    <property type="entry name" value="Cbl_synth_CobG-like"/>
</dbReference>